<keyword evidence="4" id="KW-1185">Reference proteome</keyword>
<dbReference type="EMBL" id="JAOL01000175">
    <property type="protein sequence ID" value="EUA86395.1"/>
    <property type="molecule type" value="Genomic_DNA"/>
</dbReference>
<feature type="region of interest" description="Disordered" evidence="1">
    <location>
        <begin position="123"/>
        <end position="143"/>
    </location>
</feature>
<evidence type="ECO:0000313" key="3">
    <source>
        <dbReference type="EMBL" id="EUA86395.1"/>
    </source>
</evidence>
<reference evidence="3 4" key="1">
    <citation type="submission" date="2014-01" db="EMBL/GenBank/DDBJ databases">
        <authorList>
            <person name="Dobos K."/>
            <person name="Lenaerts A."/>
            <person name="Ordway D."/>
            <person name="DeGroote M.A."/>
            <person name="Parker T."/>
            <person name="Sizemore C."/>
            <person name="Tallon L.J."/>
            <person name="Sadzewicz L.K."/>
            <person name="Sengamalay N."/>
            <person name="Fraser C.M."/>
            <person name="Hine E."/>
            <person name="Shefchek K.A."/>
            <person name="Das S.P."/>
            <person name="Tettelin H."/>
        </authorList>
    </citation>
    <scope>NUCLEOTIDE SEQUENCE [LARGE SCALE GENOMIC DNA]</scope>
    <source>
        <strain evidence="3 4">Harvey</strain>
    </source>
</reference>
<dbReference type="InterPro" id="IPR048996">
    <property type="entry name" value="PGRS_rpt"/>
</dbReference>
<comment type="caution">
    <text evidence="3">The sequence shown here is derived from an EMBL/GenBank/DDBJ whole genome shotgun (WGS) entry which is preliminary data.</text>
</comment>
<evidence type="ECO:0000259" key="2">
    <source>
        <dbReference type="Pfam" id="PF00934"/>
    </source>
</evidence>
<dbReference type="Pfam" id="PF21526">
    <property type="entry name" value="PGRS"/>
    <property type="match status" value="1"/>
</dbReference>
<organism evidence="3 4">
    <name type="scientific">Mycobacterium ulcerans str. Harvey</name>
    <dbReference type="NCBI Taxonomy" id="1299332"/>
    <lineage>
        <taxon>Bacteria</taxon>
        <taxon>Bacillati</taxon>
        <taxon>Actinomycetota</taxon>
        <taxon>Actinomycetes</taxon>
        <taxon>Mycobacteriales</taxon>
        <taxon>Mycobacteriaceae</taxon>
        <taxon>Mycobacterium</taxon>
        <taxon>Mycobacterium ulcerans group</taxon>
    </lineage>
</organism>
<dbReference type="SUPFAM" id="SSF140459">
    <property type="entry name" value="PE/PPE dimer-like"/>
    <property type="match status" value="1"/>
</dbReference>
<name>A0ABN0QNY5_MYCUL</name>
<sequence length="191" mass="18472">MSYVMAVPELLASAAADLEGIGSALSTANALALPSTSEILAAGTDEISTAVASLFADHAQDYRTISLEANAFHQQFWRSLSGAAASYSGAEAANASPLQELLNVINQQSTALLGRPLIGNGADGAAPGQSGDDGGLLFGNGGNGAPGTNQGVAGGNGGSAGLIGNGGPAGTAECCSATAAPVEAAGIARRS</sequence>
<dbReference type="Pfam" id="PF00934">
    <property type="entry name" value="PE"/>
    <property type="match status" value="1"/>
</dbReference>
<proteinExistence type="predicted"/>
<accession>A0ABN0QNY5</accession>
<evidence type="ECO:0000313" key="4">
    <source>
        <dbReference type="Proteomes" id="UP000020681"/>
    </source>
</evidence>
<dbReference type="Proteomes" id="UP000020681">
    <property type="component" value="Unassembled WGS sequence"/>
</dbReference>
<evidence type="ECO:0000256" key="1">
    <source>
        <dbReference type="SAM" id="MobiDB-lite"/>
    </source>
</evidence>
<gene>
    <name evidence="3" type="ORF">I551_7154</name>
</gene>
<protein>
    <submittedName>
        <fullName evidence="3">PE family protein</fullName>
    </submittedName>
</protein>
<dbReference type="InterPro" id="IPR038332">
    <property type="entry name" value="PPE_sf"/>
</dbReference>
<dbReference type="InterPro" id="IPR000084">
    <property type="entry name" value="PE-PGRS_N"/>
</dbReference>
<dbReference type="Gene3D" id="1.10.287.850">
    <property type="entry name" value="HP0062-like domain"/>
    <property type="match status" value="1"/>
</dbReference>
<feature type="compositionally biased region" description="Gly residues" evidence="1">
    <location>
        <begin position="131"/>
        <end position="143"/>
    </location>
</feature>
<feature type="domain" description="PE" evidence="2">
    <location>
        <begin position="4"/>
        <end position="94"/>
    </location>
</feature>